<gene>
    <name evidence="2" type="ORF">GCM10023149_44120</name>
</gene>
<evidence type="ECO:0000313" key="2">
    <source>
        <dbReference type="EMBL" id="GAA4335844.1"/>
    </source>
</evidence>
<sequence>MKKNKVLLVCLFVINAVWATAQAQKLDGVYVGAQLYSTPYNGMQIENIAVYFRNDGTYTDKLNIKNWKTNVTGKYTISNGIVQFTFDKAIKKYKLSANGNLESTSGIKHTLHKVKNVTTLAAAVYEMKSASNSGGMGTGMPNVGAFSSDYLYFDGKGNFSTDHSGVVGIGGDVAGGTIGGKTNTNSKTRGTYKLSPGEITLTFSNGTVNKHSFFYSPPNEEDMIILDGNFYFRQESEKPVANIKQPVANTNKTQGNATKASGGLPSPALLLSKLREACGGAGIDKITTVKETSAITGNLQAVTFTDIAANKLRVEIRQNGKLLMVKQLEGNDGWQWVNGAKKPLSQSDKTEMTLSLYQGILGLHKKLNKNFLAGTVSESKGDYMLTFFVNNNKLIYMIGSDYKLKANAYTVNNTPNYSVYRDFVEKGGISYPSVTESSDGKNTITVTTTAIEFNPAFTEANWQAP</sequence>
<dbReference type="RefSeq" id="WP_345213357.1">
    <property type="nucleotide sequence ID" value="NZ_BAABFT010000016.1"/>
</dbReference>
<organism evidence="2 3">
    <name type="scientific">Mucilaginibacter gynuensis</name>
    <dbReference type="NCBI Taxonomy" id="1302236"/>
    <lineage>
        <taxon>Bacteria</taxon>
        <taxon>Pseudomonadati</taxon>
        <taxon>Bacteroidota</taxon>
        <taxon>Sphingobacteriia</taxon>
        <taxon>Sphingobacteriales</taxon>
        <taxon>Sphingobacteriaceae</taxon>
        <taxon>Mucilaginibacter</taxon>
    </lineage>
</organism>
<comment type="caution">
    <text evidence="2">The sequence shown here is derived from an EMBL/GenBank/DDBJ whole genome shotgun (WGS) entry which is preliminary data.</text>
</comment>
<evidence type="ECO:0008006" key="4">
    <source>
        <dbReference type="Google" id="ProtNLM"/>
    </source>
</evidence>
<protein>
    <recommendedName>
        <fullName evidence="4">Lipocalin-like domain-containing protein</fullName>
    </recommendedName>
</protein>
<evidence type="ECO:0000313" key="3">
    <source>
        <dbReference type="Proteomes" id="UP001500582"/>
    </source>
</evidence>
<dbReference type="Proteomes" id="UP001500582">
    <property type="component" value="Unassembled WGS sequence"/>
</dbReference>
<feature type="signal peptide" evidence="1">
    <location>
        <begin position="1"/>
        <end position="21"/>
    </location>
</feature>
<evidence type="ECO:0000256" key="1">
    <source>
        <dbReference type="SAM" id="SignalP"/>
    </source>
</evidence>
<proteinExistence type="predicted"/>
<keyword evidence="3" id="KW-1185">Reference proteome</keyword>
<feature type="chain" id="PRO_5046180519" description="Lipocalin-like domain-containing protein" evidence="1">
    <location>
        <begin position="22"/>
        <end position="465"/>
    </location>
</feature>
<keyword evidence="1" id="KW-0732">Signal</keyword>
<name>A0ABP8H8H7_9SPHI</name>
<dbReference type="EMBL" id="BAABFT010000016">
    <property type="protein sequence ID" value="GAA4335844.1"/>
    <property type="molecule type" value="Genomic_DNA"/>
</dbReference>
<reference evidence="3" key="1">
    <citation type="journal article" date="2019" name="Int. J. Syst. Evol. Microbiol.">
        <title>The Global Catalogue of Microorganisms (GCM) 10K type strain sequencing project: providing services to taxonomists for standard genome sequencing and annotation.</title>
        <authorList>
            <consortium name="The Broad Institute Genomics Platform"/>
            <consortium name="The Broad Institute Genome Sequencing Center for Infectious Disease"/>
            <person name="Wu L."/>
            <person name="Ma J."/>
        </authorList>
    </citation>
    <scope>NUCLEOTIDE SEQUENCE [LARGE SCALE GENOMIC DNA]</scope>
    <source>
        <strain evidence="3">JCM 17705</strain>
    </source>
</reference>
<accession>A0ABP8H8H7</accession>